<accession>A0A7G9THX4</accession>
<name>A0A7G9THX4_PSEMX</name>
<organism evidence="5 6">
    <name type="scientific">Pseudoxanthomonas mexicana</name>
    <dbReference type="NCBI Taxonomy" id="128785"/>
    <lineage>
        <taxon>Bacteria</taxon>
        <taxon>Pseudomonadati</taxon>
        <taxon>Pseudomonadota</taxon>
        <taxon>Gammaproteobacteria</taxon>
        <taxon>Lysobacterales</taxon>
        <taxon>Lysobacteraceae</taxon>
        <taxon>Pseudoxanthomonas</taxon>
    </lineage>
</organism>
<dbReference type="PANTHER" id="PTHR23521">
    <property type="entry name" value="TRANSPORTER MFS SUPERFAMILY"/>
    <property type="match status" value="1"/>
</dbReference>
<keyword evidence="2 4" id="KW-1133">Transmembrane helix</keyword>
<proteinExistence type="predicted"/>
<dbReference type="GO" id="GO:0005886">
    <property type="term" value="C:plasma membrane"/>
    <property type="evidence" value="ECO:0007669"/>
    <property type="project" value="TreeGrafter"/>
</dbReference>
<evidence type="ECO:0000313" key="5">
    <source>
        <dbReference type="EMBL" id="QNN79699.1"/>
    </source>
</evidence>
<evidence type="ECO:0000256" key="4">
    <source>
        <dbReference type="SAM" id="Phobius"/>
    </source>
</evidence>
<dbReference type="PANTHER" id="PTHR23521:SF3">
    <property type="entry name" value="MFS TRANSPORTER"/>
    <property type="match status" value="1"/>
</dbReference>
<feature type="transmembrane region" description="Helical" evidence="4">
    <location>
        <begin position="314"/>
        <end position="336"/>
    </location>
</feature>
<feature type="transmembrane region" description="Helical" evidence="4">
    <location>
        <begin position="261"/>
        <end position="279"/>
    </location>
</feature>
<dbReference type="Gene3D" id="1.20.1250.20">
    <property type="entry name" value="MFS general substrate transporter like domains"/>
    <property type="match status" value="2"/>
</dbReference>
<dbReference type="InterPro" id="IPR036259">
    <property type="entry name" value="MFS_trans_sf"/>
</dbReference>
<evidence type="ECO:0000313" key="6">
    <source>
        <dbReference type="Proteomes" id="UP000515838"/>
    </source>
</evidence>
<evidence type="ECO:0000256" key="2">
    <source>
        <dbReference type="ARBA" id="ARBA00022989"/>
    </source>
</evidence>
<gene>
    <name evidence="5" type="ORF">IAE60_12500</name>
</gene>
<evidence type="ECO:0000256" key="1">
    <source>
        <dbReference type="ARBA" id="ARBA00022692"/>
    </source>
</evidence>
<dbReference type="EMBL" id="CP060731">
    <property type="protein sequence ID" value="QNN79699.1"/>
    <property type="molecule type" value="Genomic_DNA"/>
</dbReference>
<feature type="transmembrane region" description="Helical" evidence="4">
    <location>
        <begin position="195"/>
        <end position="217"/>
    </location>
</feature>
<dbReference type="Proteomes" id="UP000515838">
    <property type="component" value="Chromosome"/>
</dbReference>
<feature type="transmembrane region" description="Helical" evidence="4">
    <location>
        <begin position="152"/>
        <end position="174"/>
    </location>
</feature>
<feature type="transmembrane region" description="Helical" evidence="4">
    <location>
        <begin position="229"/>
        <end position="249"/>
    </location>
</feature>
<dbReference type="GO" id="GO:0022857">
    <property type="term" value="F:transmembrane transporter activity"/>
    <property type="evidence" value="ECO:0007669"/>
    <property type="project" value="InterPro"/>
</dbReference>
<feature type="transmembrane region" description="Helical" evidence="4">
    <location>
        <begin position="43"/>
        <end position="61"/>
    </location>
</feature>
<reference evidence="5 6" key="1">
    <citation type="submission" date="2020-08" db="EMBL/GenBank/DDBJ databases">
        <title>Streptomycin Non-resistant strain, P. mexicana.</title>
        <authorList>
            <person name="Ganesh-Kumar S."/>
            <person name="Zhe T."/>
            <person name="Yu Z."/>
            <person name="Min Y."/>
        </authorList>
    </citation>
    <scope>NUCLEOTIDE SEQUENCE [LARGE SCALE GENOMIC DNA]</scope>
    <source>
        <strain evidence="5 6">GTZY2</strain>
    </source>
</reference>
<dbReference type="InterPro" id="IPR011701">
    <property type="entry name" value="MFS"/>
</dbReference>
<keyword evidence="3 4" id="KW-0472">Membrane</keyword>
<feature type="transmembrane region" description="Helical" evidence="4">
    <location>
        <begin position="127"/>
        <end position="146"/>
    </location>
</feature>
<dbReference type="InterPro" id="IPR047200">
    <property type="entry name" value="MFS_YcaD-like"/>
</dbReference>
<dbReference type="AlphaFoldDB" id="A0A7G9THX4"/>
<dbReference type="GeneID" id="81471798"/>
<sequence length="411" mass="42847">MLPLTALLASVALLLGGNGLLGTLLAMRSQAEGWGERTTGLVMSGYFVGFFLGTFTAPPLIRRVGHIRAFAFHAALAAAAVLVYPLWREPVGWMLLRVVTGMSLVGLCTVIESWLNAQAAPEHRSRVFGVYMVVSLLALAAGQLLLDLQPPRSPVLFSVVAILFALAILPVSATRLSPPVMTVAPKVHLLEICRAAPSAAAGAVLAGLALGAFWGMGAVYAASLGLDRAGVGTFMAVSIIGGAALQLPIGRLSDRGDRRSTLALVAAAGAATALLALRFESQAHALFFLFGGLAFALYPLAVAHLLDRLPGEQLLAGCSALLLLNGIGAAIGPAVAGALMQRFGAEALPLFFACTLGLLALVAGGRRLFKARRLLHPGRFHPMLRTTPTALEMLPEIPDTADHGRGEPARN</sequence>
<feature type="transmembrane region" description="Helical" evidence="4">
    <location>
        <begin position="93"/>
        <end position="115"/>
    </location>
</feature>
<dbReference type="CDD" id="cd17477">
    <property type="entry name" value="MFS_YcaD_like"/>
    <property type="match status" value="1"/>
</dbReference>
<feature type="transmembrane region" description="Helical" evidence="4">
    <location>
        <begin position="348"/>
        <end position="369"/>
    </location>
</feature>
<dbReference type="RefSeq" id="WP_187574749.1">
    <property type="nucleotide sequence ID" value="NZ_CP060731.1"/>
</dbReference>
<dbReference type="Pfam" id="PF07690">
    <property type="entry name" value="MFS_1"/>
    <property type="match status" value="2"/>
</dbReference>
<keyword evidence="1 4" id="KW-0812">Transmembrane</keyword>
<dbReference type="SUPFAM" id="SSF103473">
    <property type="entry name" value="MFS general substrate transporter"/>
    <property type="match status" value="1"/>
</dbReference>
<protein>
    <submittedName>
        <fullName evidence="5">MFS transporter</fullName>
    </submittedName>
</protein>
<feature type="transmembrane region" description="Helical" evidence="4">
    <location>
        <begin position="285"/>
        <end position="302"/>
    </location>
</feature>
<evidence type="ECO:0000256" key="3">
    <source>
        <dbReference type="ARBA" id="ARBA00023136"/>
    </source>
</evidence>
<feature type="transmembrane region" description="Helical" evidence="4">
    <location>
        <begin position="68"/>
        <end position="87"/>
    </location>
</feature>